<evidence type="ECO:0000256" key="1">
    <source>
        <dbReference type="ARBA" id="ARBA00003800"/>
    </source>
</evidence>
<gene>
    <name evidence="14" type="ORF">D3272_23335</name>
</gene>
<dbReference type="InterPro" id="IPR006140">
    <property type="entry name" value="D-isomer_DH_NAD-bd"/>
</dbReference>
<comment type="function">
    <text evidence="1">Catalyzes the reversible oxidation of 3-phospho-D-glycerate to 3-phosphonooxypyruvate, the first step of the phosphorylated L-serine biosynthesis pathway. Also catalyzes the reversible oxidation of 2-hydroxyglutarate to 2-oxoglutarate.</text>
</comment>
<feature type="domain" description="ACT" evidence="13">
    <location>
        <begin position="341"/>
        <end position="412"/>
    </location>
</feature>
<dbReference type="SUPFAM" id="SSF51735">
    <property type="entry name" value="NAD(P)-binding Rossmann-fold domains"/>
    <property type="match status" value="1"/>
</dbReference>
<dbReference type="EMBL" id="QYBC01000025">
    <property type="protein sequence ID" value="RYB01960.1"/>
    <property type="molecule type" value="Genomic_DNA"/>
</dbReference>
<dbReference type="NCBIfam" id="NF008759">
    <property type="entry name" value="PRK11790.1"/>
    <property type="match status" value="1"/>
</dbReference>
<dbReference type="EC" id="1.1.1.399" evidence="4"/>
<dbReference type="SUPFAM" id="SSF52283">
    <property type="entry name" value="Formate/glycerate dehydrogenase catalytic domain-like"/>
    <property type="match status" value="1"/>
</dbReference>
<evidence type="ECO:0000256" key="11">
    <source>
        <dbReference type="ARBA" id="ARBA00048731"/>
    </source>
</evidence>
<evidence type="ECO:0000256" key="9">
    <source>
        <dbReference type="ARBA" id="ARBA00030455"/>
    </source>
</evidence>
<accession>A0A4Q2R914</accession>
<dbReference type="PROSITE" id="PS00670">
    <property type="entry name" value="D_2_HYDROXYACID_DH_2"/>
    <property type="match status" value="1"/>
</dbReference>
<sequence length="412" mass="44618">MIPRYSLSKDKVRVLLLEGISQTAVDLFTQAGYTNVTRLKTALDGEKLVEALQGTHILGIRSRTQMTRAMTAAADRLMAVGCFSVGTNQIDLDAAREVGIPVFNAPFSNTRSVAELVIGEIVMLLRRVFPRSVAAHEGGWDKSATFSHEVRGKVLGIVGYGNIGTQLSNLAEAMGMRVVYFDTSDKLRHGNTDPVDSLGELLAQSDVVSLHVPETPATHNMIGESELRAMKPGAYLINNSRGTVVDIDALARALRDGHLHGAAVDVFPVEPGSNAERFTSPLQSLDNVILTPHVGGSTLEAQERIGAEVARKLVEYSDGGSTVGAVNFPQVQLPPRPNGTRFIHVHQNLPGMLRKINEVFSSRDINITGQFLQTDGDVGYVVVEAVDLGERSESLLEQLRAIDGTMRARLVY</sequence>
<dbReference type="GO" id="GO:0006564">
    <property type="term" value="P:L-serine biosynthetic process"/>
    <property type="evidence" value="ECO:0007669"/>
    <property type="project" value="UniProtKB-ARBA"/>
</dbReference>
<dbReference type="InterPro" id="IPR054480">
    <property type="entry name" value="AHAS_small-like_ACT"/>
</dbReference>
<dbReference type="CDD" id="cd04901">
    <property type="entry name" value="ACT_3PGDH"/>
    <property type="match status" value="1"/>
</dbReference>
<proteinExistence type="inferred from homology"/>
<evidence type="ECO:0000256" key="6">
    <source>
        <dbReference type="ARBA" id="ARBA00021582"/>
    </source>
</evidence>
<dbReference type="PROSITE" id="PS51671">
    <property type="entry name" value="ACT"/>
    <property type="match status" value="1"/>
</dbReference>
<evidence type="ECO:0000256" key="5">
    <source>
        <dbReference type="ARBA" id="ARBA00013143"/>
    </source>
</evidence>
<dbReference type="Proteomes" id="UP000289411">
    <property type="component" value="Unassembled WGS sequence"/>
</dbReference>
<dbReference type="SUPFAM" id="SSF55021">
    <property type="entry name" value="ACT-like"/>
    <property type="match status" value="1"/>
</dbReference>
<dbReference type="GO" id="GO:0051287">
    <property type="term" value="F:NAD binding"/>
    <property type="evidence" value="ECO:0007669"/>
    <property type="project" value="InterPro"/>
</dbReference>
<evidence type="ECO:0000259" key="13">
    <source>
        <dbReference type="PROSITE" id="PS51671"/>
    </source>
</evidence>
<dbReference type="InterPro" id="IPR029753">
    <property type="entry name" value="D-isomer_DH_CS"/>
</dbReference>
<dbReference type="PANTHER" id="PTHR43761">
    <property type="entry name" value="D-ISOMER SPECIFIC 2-HYDROXYACID DEHYDROGENASE FAMILY PROTEIN (AFU_ORTHOLOGUE AFUA_1G13630)"/>
    <property type="match status" value="1"/>
</dbReference>
<dbReference type="OrthoDB" id="9793626at2"/>
<evidence type="ECO:0000256" key="2">
    <source>
        <dbReference type="ARBA" id="ARBA00005216"/>
    </source>
</evidence>
<dbReference type="Gene3D" id="3.30.70.260">
    <property type="match status" value="1"/>
</dbReference>
<evidence type="ECO:0000313" key="15">
    <source>
        <dbReference type="Proteomes" id="UP000289411"/>
    </source>
</evidence>
<dbReference type="AlphaFoldDB" id="A0A4Q2R914"/>
<dbReference type="PROSITE" id="PS00671">
    <property type="entry name" value="D_2_HYDROXYACID_DH_3"/>
    <property type="match status" value="1"/>
</dbReference>
<dbReference type="PROSITE" id="PS00065">
    <property type="entry name" value="D_2_HYDROXYACID_DH_1"/>
    <property type="match status" value="1"/>
</dbReference>
<keyword evidence="7 12" id="KW-0560">Oxidoreductase</keyword>
<keyword evidence="8" id="KW-0520">NAD</keyword>
<evidence type="ECO:0000256" key="4">
    <source>
        <dbReference type="ARBA" id="ARBA00013001"/>
    </source>
</evidence>
<reference evidence="14 15" key="2">
    <citation type="submission" date="2019-02" db="EMBL/GenBank/DDBJ databases">
        <title>'Lichenibacterium ramalinii' gen. nov. sp. nov., 'Lichenibacterium minor' gen. nov. sp. nov.</title>
        <authorList>
            <person name="Pankratov T."/>
        </authorList>
    </citation>
    <scope>NUCLEOTIDE SEQUENCE [LARGE SCALE GENOMIC DNA]</scope>
    <source>
        <strain evidence="14 15">RmlP001</strain>
    </source>
</reference>
<evidence type="ECO:0000256" key="8">
    <source>
        <dbReference type="ARBA" id="ARBA00023027"/>
    </source>
</evidence>
<protein>
    <recommendedName>
        <fullName evidence="6">D-3-phosphoglycerate dehydrogenase</fullName>
        <ecNumber evidence="4">1.1.1.399</ecNumber>
        <ecNumber evidence="5">1.1.1.95</ecNumber>
    </recommendedName>
    <alternativeName>
        <fullName evidence="9">2-oxoglutarate reductase</fullName>
    </alternativeName>
</protein>
<dbReference type="GO" id="GO:0004617">
    <property type="term" value="F:phosphoglycerate dehydrogenase activity"/>
    <property type="evidence" value="ECO:0007669"/>
    <property type="project" value="UniProtKB-EC"/>
</dbReference>
<dbReference type="InterPro" id="IPR002912">
    <property type="entry name" value="ACT_dom"/>
</dbReference>
<name>A0A4Q2R914_9HYPH</name>
<evidence type="ECO:0000256" key="7">
    <source>
        <dbReference type="ARBA" id="ARBA00023002"/>
    </source>
</evidence>
<dbReference type="InterPro" id="IPR045865">
    <property type="entry name" value="ACT-like_dom_sf"/>
</dbReference>
<dbReference type="Pfam" id="PF22629">
    <property type="entry name" value="ACT_AHAS_ss"/>
    <property type="match status" value="1"/>
</dbReference>
<comment type="similarity">
    <text evidence="3 12">Belongs to the D-isomer specific 2-hydroxyacid dehydrogenase family.</text>
</comment>
<dbReference type="InterPro" id="IPR006139">
    <property type="entry name" value="D-isomer_2_OHA_DH_cat_dom"/>
</dbReference>
<comment type="catalytic activity">
    <reaction evidence="10">
        <text>(R)-2-hydroxyglutarate + NAD(+) = 2-oxoglutarate + NADH + H(+)</text>
        <dbReference type="Rhea" id="RHEA:49612"/>
        <dbReference type="ChEBI" id="CHEBI:15378"/>
        <dbReference type="ChEBI" id="CHEBI:15801"/>
        <dbReference type="ChEBI" id="CHEBI:16810"/>
        <dbReference type="ChEBI" id="CHEBI:57540"/>
        <dbReference type="ChEBI" id="CHEBI:57945"/>
        <dbReference type="EC" id="1.1.1.399"/>
    </reaction>
</comment>
<dbReference type="UniPathway" id="UPA00135">
    <property type="reaction ID" value="UER00196"/>
</dbReference>
<dbReference type="InterPro" id="IPR036291">
    <property type="entry name" value="NAD(P)-bd_dom_sf"/>
</dbReference>
<evidence type="ECO:0000313" key="14">
    <source>
        <dbReference type="EMBL" id="RYB01960.1"/>
    </source>
</evidence>
<keyword evidence="15" id="KW-1185">Reference proteome</keyword>
<dbReference type="Gene3D" id="3.40.50.720">
    <property type="entry name" value="NAD(P)-binding Rossmann-like Domain"/>
    <property type="match status" value="2"/>
</dbReference>
<dbReference type="EC" id="1.1.1.95" evidence="5"/>
<reference evidence="14 15" key="1">
    <citation type="submission" date="2018-09" db="EMBL/GenBank/DDBJ databases">
        <authorList>
            <person name="Grouzdev D.S."/>
            <person name="Krutkina M.S."/>
        </authorList>
    </citation>
    <scope>NUCLEOTIDE SEQUENCE [LARGE SCALE GENOMIC DNA]</scope>
    <source>
        <strain evidence="14 15">RmlP001</strain>
    </source>
</reference>
<dbReference type="FunFam" id="3.40.50.720:FF:000041">
    <property type="entry name" value="D-3-phosphoglycerate dehydrogenase"/>
    <property type="match status" value="1"/>
</dbReference>
<dbReference type="Pfam" id="PF02826">
    <property type="entry name" value="2-Hacid_dh_C"/>
    <property type="match status" value="1"/>
</dbReference>
<comment type="caution">
    <text evidence="14">The sequence shown here is derived from an EMBL/GenBank/DDBJ whole genome shotgun (WGS) entry which is preliminary data.</text>
</comment>
<dbReference type="GO" id="GO:0047545">
    <property type="term" value="F:(S)-2-hydroxyglutarate dehydrogenase activity"/>
    <property type="evidence" value="ECO:0007669"/>
    <property type="project" value="UniProtKB-ARBA"/>
</dbReference>
<dbReference type="Pfam" id="PF00389">
    <property type="entry name" value="2-Hacid_dh"/>
    <property type="match status" value="1"/>
</dbReference>
<dbReference type="InterPro" id="IPR029752">
    <property type="entry name" value="D-isomer_DH_CS1"/>
</dbReference>
<dbReference type="RefSeq" id="WP_129221625.1">
    <property type="nucleotide sequence ID" value="NZ_QYBC01000025.1"/>
</dbReference>
<dbReference type="CDD" id="cd12176">
    <property type="entry name" value="PGDH_3"/>
    <property type="match status" value="1"/>
</dbReference>
<dbReference type="PANTHER" id="PTHR43761:SF1">
    <property type="entry name" value="D-ISOMER SPECIFIC 2-HYDROXYACID DEHYDROGENASE CATALYTIC DOMAIN-CONTAINING PROTEIN-RELATED"/>
    <property type="match status" value="1"/>
</dbReference>
<comment type="catalytic activity">
    <reaction evidence="11">
        <text>(2R)-3-phosphoglycerate + NAD(+) = 3-phosphooxypyruvate + NADH + H(+)</text>
        <dbReference type="Rhea" id="RHEA:12641"/>
        <dbReference type="ChEBI" id="CHEBI:15378"/>
        <dbReference type="ChEBI" id="CHEBI:18110"/>
        <dbReference type="ChEBI" id="CHEBI:57540"/>
        <dbReference type="ChEBI" id="CHEBI:57945"/>
        <dbReference type="ChEBI" id="CHEBI:58272"/>
        <dbReference type="EC" id="1.1.1.95"/>
    </reaction>
</comment>
<evidence type="ECO:0000256" key="3">
    <source>
        <dbReference type="ARBA" id="ARBA00005854"/>
    </source>
</evidence>
<evidence type="ECO:0000256" key="10">
    <source>
        <dbReference type="ARBA" id="ARBA00048126"/>
    </source>
</evidence>
<evidence type="ECO:0000256" key="12">
    <source>
        <dbReference type="RuleBase" id="RU003719"/>
    </source>
</evidence>
<comment type="pathway">
    <text evidence="2">Amino-acid biosynthesis; L-serine biosynthesis; L-serine from 3-phospho-D-glycerate: step 1/3.</text>
</comment>
<organism evidence="14 15">
    <name type="scientific">Lichenibacterium ramalinae</name>
    <dbReference type="NCBI Taxonomy" id="2316527"/>
    <lineage>
        <taxon>Bacteria</taxon>
        <taxon>Pseudomonadati</taxon>
        <taxon>Pseudomonadota</taxon>
        <taxon>Alphaproteobacteria</taxon>
        <taxon>Hyphomicrobiales</taxon>
        <taxon>Lichenihabitantaceae</taxon>
        <taxon>Lichenibacterium</taxon>
    </lineage>
</organism>
<dbReference type="InterPro" id="IPR050418">
    <property type="entry name" value="D-iso_2-hydroxyacid_DH_PdxB"/>
</dbReference>